<dbReference type="Pfam" id="PF11925">
    <property type="entry name" value="DUF3443"/>
    <property type="match status" value="1"/>
</dbReference>
<dbReference type="PROSITE" id="PS51257">
    <property type="entry name" value="PROKAR_LIPOPROTEIN"/>
    <property type="match status" value="1"/>
</dbReference>
<feature type="chain" id="PRO_5011557592" description="DUF3443 domain-containing protein" evidence="2">
    <location>
        <begin position="27"/>
        <end position="444"/>
    </location>
</feature>
<feature type="compositionally biased region" description="Low complexity" evidence="1">
    <location>
        <begin position="33"/>
        <end position="70"/>
    </location>
</feature>
<feature type="region of interest" description="Disordered" evidence="1">
    <location>
        <begin position="29"/>
        <end position="74"/>
    </location>
</feature>
<name>A0A1G8BQI8_9BURK</name>
<evidence type="ECO:0000256" key="2">
    <source>
        <dbReference type="SAM" id="SignalP"/>
    </source>
</evidence>
<accession>A0A1G8BQI8</accession>
<sequence>MNRINIMRTMAWALVTALLTSLAACGGGGGGSSSTSPTTNTTSNTSNTSSSTSVTTPAATSTLSSANPSAVPTASSAANTVPVLVSVTQFNRANAPMASVTVCTAGSNATANCTTINNVLVDTESFGLRLFASAIPSTTLNALAPQTSGGATVAECALFGSGYSWGTVRNADVQLGGEIGQNVPIQVMADPTLTASAPSACQQAPAFAQPSDLGANGILGIGVAPQDCGGQCVSNSPTGHYYVCSGATCSVANQQLAQQVGNPVQYFSTDNNGVILEMPALGATGAASASGTLVFGIDTQSNNTLAGSGATVLATDSSGDFTATYNGVTFSDNAYFDSGSNVLFFQDSTIATNGLKYYVPSSTLARSVTITGGNAVNATIQFNVANANTLFASGNYAFNNLGSYLNATFDMGMPFFYGRHVYYGITGTASAGGGTGPYVAFTSS</sequence>
<reference evidence="3 4" key="1">
    <citation type="submission" date="2016-10" db="EMBL/GenBank/DDBJ databases">
        <authorList>
            <person name="de Groot N.N."/>
        </authorList>
    </citation>
    <scope>NUCLEOTIDE SEQUENCE [LARGE SCALE GENOMIC DNA]</scope>
    <source>
        <strain evidence="3 4">LMG 2247</strain>
    </source>
</reference>
<keyword evidence="2" id="KW-0732">Signal</keyword>
<evidence type="ECO:0000313" key="3">
    <source>
        <dbReference type="EMBL" id="SDH35348.1"/>
    </source>
</evidence>
<organism evidence="3 4">
    <name type="scientific">Paraburkholderia phenazinium</name>
    <dbReference type="NCBI Taxonomy" id="60549"/>
    <lineage>
        <taxon>Bacteria</taxon>
        <taxon>Pseudomonadati</taxon>
        <taxon>Pseudomonadota</taxon>
        <taxon>Betaproteobacteria</taxon>
        <taxon>Burkholderiales</taxon>
        <taxon>Burkholderiaceae</taxon>
        <taxon>Paraburkholderia</taxon>
    </lineage>
</organism>
<dbReference type="EMBL" id="FNCJ01000009">
    <property type="protein sequence ID" value="SDH35348.1"/>
    <property type="molecule type" value="Genomic_DNA"/>
</dbReference>
<dbReference type="RefSeq" id="WP_244106146.1">
    <property type="nucleotide sequence ID" value="NZ_CADERL010000004.1"/>
</dbReference>
<evidence type="ECO:0008006" key="5">
    <source>
        <dbReference type="Google" id="ProtNLM"/>
    </source>
</evidence>
<proteinExistence type="predicted"/>
<evidence type="ECO:0000313" key="4">
    <source>
        <dbReference type="Proteomes" id="UP000199706"/>
    </source>
</evidence>
<protein>
    <recommendedName>
        <fullName evidence="5">DUF3443 domain-containing protein</fullName>
    </recommendedName>
</protein>
<evidence type="ECO:0000256" key="1">
    <source>
        <dbReference type="SAM" id="MobiDB-lite"/>
    </source>
</evidence>
<dbReference type="InterPro" id="IPR021847">
    <property type="entry name" value="DUF3443"/>
</dbReference>
<feature type="signal peptide" evidence="2">
    <location>
        <begin position="1"/>
        <end position="26"/>
    </location>
</feature>
<dbReference type="AlphaFoldDB" id="A0A1G8BQI8"/>
<dbReference type="Proteomes" id="UP000199706">
    <property type="component" value="Unassembled WGS sequence"/>
</dbReference>
<gene>
    <name evidence="3" type="ORF">SAMN05216466_109123</name>
</gene>